<keyword evidence="2" id="KW-1185">Reference proteome</keyword>
<name>A0A2T0R856_9ACTN</name>
<sequence>MPFSFRWSKSLGRGVRVSAGRRGVSVSKRLGRATVSSTGRVTVRLFKGLSWRGKLW</sequence>
<reference evidence="1 2" key="1">
    <citation type="submission" date="2018-03" db="EMBL/GenBank/DDBJ databases">
        <title>Genomic Encyclopedia of Archaeal and Bacterial Type Strains, Phase II (KMG-II): from individual species to whole genera.</title>
        <authorList>
            <person name="Goeker M."/>
        </authorList>
    </citation>
    <scope>NUCLEOTIDE SEQUENCE [LARGE SCALE GENOMIC DNA]</scope>
    <source>
        <strain evidence="1 2">DSM 19711</strain>
    </source>
</reference>
<organism evidence="1 2">
    <name type="scientific">Kineococcus rhizosphaerae</name>
    <dbReference type="NCBI Taxonomy" id="559628"/>
    <lineage>
        <taxon>Bacteria</taxon>
        <taxon>Bacillati</taxon>
        <taxon>Actinomycetota</taxon>
        <taxon>Actinomycetes</taxon>
        <taxon>Kineosporiales</taxon>
        <taxon>Kineosporiaceae</taxon>
        <taxon>Kineococcus</taxon>
    </lineage>
</organism>
<protein>
    <recommendedName>
        <fullName evidence="3">DUF4236 domain-containing protein</fullName>
    </recommendedName>
</protein>
<evidence type="ECO:0000313" key="1">
    <source>
        <dbReference type="EMBL" id="PRY17353.1"/>
    </source>
</evidence>
<dbReference type="EMBL" id="PVZF01000002">
    <property type="protein sequence ID" value="PRY17353.1"/>
    <property type="molecule type" value="Genomic_DNA"/>
</dbReference>
<dbReference type="RefSeq" id="WP_106208058.1">
    <property type="nucleotide sequence ID" value="NZ_PVZF01000002.1"/>
</dbReference>
<gene>
    <name evidence="1" type="ORF">CLV37_102314</name>
</gene>
<accession>A0A2T0R856</accession>
<dbReference type="AlphaFoldDB" id="A0A2T0R856"/>
<dbReference type="Proteomes" id="UP000238083">
    <property type="component" value="Unassembled WGS sequence"/>
</dbReference>
<comment type="caution">
    <text evidence="1">The sequence shown here is derived from an EMBL/GenBank/DDBJ whole genome shotgun (WGS) entry which is preliminary data.</text>
</comment>
<proteinExistence type="predicted"/>
<evidence type="ECO:0008006" key="3">
    <source>
        <dbReference type="Google" id="ProtNLM"/>
    </source>
</evidence>
<evidence type="ECO:0000313" key="2">
    <source>
        <dbReference type="Proteomes" id="UP000238083"/>
    </source>
</evidence>